<dbReference type="AlphaFoldDB" id="A0A9P0IDE3"/>
<dbReference type="EMBL" id="LR824538">
    <property type="protein sequence ID" value="CAH1645807.1"/>
    <property type="molecule type" value="Genomic_DNA"/>
</dbReference>
<organism evidence="1 2">
    <name type="scientific">Spodoptera littoralis</name>
    <name type="common">Egyptian cotton leafworm</name>
    <dbReference type="NCBI Taxonomy" id="7109"/>
    <lineage>
        <taxon>Eukaryota</taxon>
        <taxon>Metazoa</taxon>
        <taxon>Ecdysozoa</taxon>
        <taxon>Arthropoda</taxon>
        <taxon>Hexapoda</taxon>
        <taxon>Insecta</taxon>
        <taxon>Pterygota</taxon>
        <taxon>Neoptera</taxon>
        <taxon>Endopterygota</taxon>
        <taxon>Lepidoptera</taxon>
        <taxon>Glossata</taxon>
        <taxon>Ditrysia</taxon>
        <taxon>Noctuoidea</taxon>
        <taxon>Noctuidae</taxon>
        <taxon>Amphipyrinae</taxon>
        <taxon>Spodoptera</taxon>
    </lineage>
</organism>
<protein>
    <submittedName>
        <fullName evidence="1">Uncharacterized protein</fullName>
    </submittedName>
</protein>
<evidence type="ECO:0000313" key="2">
    <source>
        <dbReference type="Proteomes" id="UP001153321"/>
    </source>
</evidence>
<reference evidence="1" key="1">
    <citation type="submission" date="2022-02" db="EMBL/GenBank/DDBJ databases">
        <authorList>
            <person name="King R."/>
        </authorList>
    </citation>
    <scope>NUCLEOTIDE SEQUENCE</scope>
</reference>
<gene>
    <name evidence="1" type="ORF">SPLIT_LOCUS11159</name>
</gene>
<accession>A0A9P0IDE3</accession>
<dbReference type="Proteomes" id="UP001153321">
    <property type="component" value="Chromosome 7"/>
</dbReference>
<name>A0A9P0IDE3_SPOLI</name>
<evidence type="ECO:0000313" key="1">
    <source>
        <dbReference type="EMBL" id="CAH1645807.1"/>
    </source>
</evidence>
<proteinExistence type="predicted"/>
<keyword evidence="2" id="KW-1185">Reference proteome</keyword>
<sequence length="109" mass="12116">MRRQVTARRRLTATHASLLAAIYDTTFDIRTHVQVNYSQNKLCIATAVGTVYNGEGNLPVSTHPILLYCHAHELLMNTKSVFIYGTMSDDVPTVALTTAPRRLTLLSIN</sequence>